<dbReference type="Pfam" id="PF17172">
    <property type="entry name" value="GST_N_4"/>
    <property type="match status" value="1"/>
</dbReference>
<reference evidence="4" key="1">
    <citation type="journal article" date="2019" name="Int. J. Syst. Evol. Microbiol.">
        <title>The Global Catalogue of Microorganisms (GCM) 10K type strain sequencing project: providing services to taxonomists for standard genome sequencing and annotation.</title>
        <authorList>
            <consortium name="The Broad Institute Genomics Platform"/>
            <consortium name="The Broad Institute Genome Sequencing Center for Infectious Disease"/>
            <person name="Wu L."/>
            <person name="Ma J."/>
        </authorList>
    </citation>
    <scope>NUCLEOTIDE SEQUENCE [LARGE SCALE GENOMIC DNA]</scope>
    <source>
        <strain evidence="4">NBRC 111980</strain>
    </source>
</reference>
<evidence type="ECO:0000259" key="2">
    <source>
        <dbReference type="Pfam" id="PF17172"/>
    </source>
</evidence>
<keyword evidence="4" id="KW-1185">Reference proteome</keyword>
<dbReference type="InterPro" id="IPR036282">
    <property type="entry name" value="Glutathione-S-Trfase_C_sf"/>
</dbReference>
<proteinExistence type="predicted"/>
<dbReference type="InterPro" id="IPR026928">
    <property type="entry name" value="FAX/IsoI-like"/>
</dbReference>
<accession>A0ABQ5XKB3</accession>
<protein>
    <recommendedName>
        <fullName evidence="5">Glutathione S-transferase</fullName>
    </recommendedName>
</protein>
<evidence type="ECO:0000259" key="1">
    <source>
        <dbReference type="Pfam" id="PF17171"/>
    </source>
</evidence>
<dbReference type="Proteomes" id="UP001156670">
    <property type="component" value="Unassembled WGS sequence"/>
</dbReference>
<dbReference type="PANTHER" id="PTHR12289">
    <property type="entry name" value="METAXIN RELATED"/>
    <property type="match status" value="1"/>
</dbReference>
<dbReference type="EMBL" id="BSOB01000005">
    <property type="protein sequence ID" value="GLQ91636.1"/>
    <property type="molecule type" value="Genomic_DNA"/>
</dbReference>
<name>A0ABQ5XKB3_9GAMM</name>
<feature type="domain" description="Thioredoxin-like fold" evidence="2">
    <location>
        <begin position="45"/>
        <end position="137"/>
    </location>
</feature>
<organism evidence="3 4">
    <name type="scientific">Dyella acidisoli</name>
    <dbReference type="NCBI Taxonomy" id="1867834"/>
    <lineage>
        <taxon>Bacteria</taxon>
        <taxon>Pseudomonadati</taxon>
        <taxon>Pseudomonadota</taxon>
        <taxon>Gammaproteobacteria</taxon>
        <taxon>Lysobacterales</taxon>
        <taxon>Rhodanobacteraceae</taxon>
        <taxon>Dyella</taxon>
    </lineage>
</organism>
<evidence type="ECO:0000313" key="3">
    <source>
        <dbReference type="EMBL" id="GLQ91636.1"/>
    </source>
</evidence>
<evidence type="ECO:0008006" key="5">
    <source>
        <dbReference type="Google" id="ProtNLM"/>
    </source>
</evidence>
<dbReference type="InterPro" id="IPR040079">
    <property type="entry name" value="Glutathione_S-Trfase"/>
</dbReference>
<dbReference type="SUPFAM" id="SSF52833">
    <property type="entry name" value="Thioredoxin-like"/>
    <property type="match status" value="1"/>
</dbReference>
<dbReference type="SFLD" id="SFLDG01180">
    <property type="entry name" value="SUF1"/>
    <property type="match status" value="1"/>
</dbReference>
<sequence>MQHYPVYENPYVKVNINSNTVLKLYRFAVGNPEVARYVSTLSPPSTKLEAYFKIFKISYEVVPVTNTDEAPRHKVPYILAGDVKLTDSDLIINYLKRTQINPDAKLTSAQLALGHLVQRTLEDHLYWIVVYYEFYDQNGWDFLLRASVGDPSVLPPPVIAAFDEVRADRAKRCYDQGIARYTPSEILEKACKDLQAISEILGDHKYLLGTDHPTSFDAVLVGMTLAIFQARDMHPEITDFARKNPNLSRYMHRMLGTYFPELELAFLPA</sequence>
<dbReference type="InterPro" id="IPR050931">
    <property type="entry name" value="Mito_Protein_Transport_Metaxin"/>
</dbReference>
<dbReference type="CDD" id="cd03054">
    <property type="entry name" value="GST_N_Metaxin"/>
    <property type="match status" value="1"/>
</dbReference>
<dbReference type="InterPro" id="IPR012336">
    <property type="entry name" value="Thioredoxin-like_fold"/>
</dbReference>
<dbReference type="SFLD" id="SFLDS00019">
    <property type="entry name" value="Glutathione_Transferase_(cytos"/>
    <property type="match status" value="1"/>
</dbReference>
<dbReference type="PANTHER" id="PTHR12289:SF41">
    <property type="entry name" value="FAILED AXON CONNECTIONS-RELATED"/>
    <property type="match status" value="1"/>
</dbReference>
<feature type="domain" description="Metaxin glutathione S-transferase" evidence="1">
    <location>
        <begin position="191"/>
        <end position="254"/>
    </location>
</feature>
<dbReference type="Pfam" id="PF17171">
    <property type="entry name" value="GST_C_6"/>
    <property type="match status" value="1"/>
</dbReference>
<dbReference type="Gene3D" id="1.20.1050.10">
    <property type="match status" value="1"/>
</dbReference>
<dbReference type="CDD" id="cd03193">
    <property type="entry name" value="GST_C_Metaxin"/>
    <property type="match status" value="1"/>
</dbReference>
<evidence type="ECO:0000313" key="4">
    <source>
        <dbReference type="Proteomes" id="UP001156670"/>
    </source>
</evidence>
<dbReference type="InterPro" id="IPR033468">
    <property type="entry name" value="Metaxin_GST"/>
</dbReference>
<dbReference type="Gene3D" id="3.40.30.10">
    <property type="entry name" value="Glutaredoxin"/>
    <property type="match status" value="1"/>
</dbReference>
<comment type="caution">
    <text evidence="3">The sequence shown here is derived from an EMBL/GenBank/DDBJ whole genome shotgun (WGS) entry which is preliminary data.</text>
</comment>
<gene>
    <name evidence="3" type="ORF">GCM10007901_05860</name>
</gene>
<dbReference type="SFLD" id="SFLDG01200">
    <property type="entry name" value="SUF1.1"/>
    <property type="match status" value="1"/>
</dbReference>
<dbReference type="SUPFAM" id="SSF47616">
    <property type="entry name" value="GST C-terminal domain-like"/>
    <property type="match status" value="1"/>
</dbReference>
<dbReference type="InterPro" id="IPR036249">
    <property type="entry name" value="Thioredoxin-like_sf"/>
</dbReference>